<sequence length="285" mass="32972">MNAISRIKYSNWRYVRLFLQLIVSFIPIIILVSSLETLLYEFRMVGIFFSFVIVTFAVTAFFNKSEEFLKLTRILVFYYFAVVFLIFLIYYISNIMVITDYYGFEGLFRKNIKIAKWIYFLICFFHPIALPIPEAVTVLAASTVFGSFYGFIIDFVGIVLGNITMFFLARYGGLKVVNRFIKTKHLTKYNEIVKKNETLFITILLIVPILPDEIVSVGAGITNVSTKKYILIVCISKLITSSLLAYSIELTKVFSLSTNQIIILISIIVLVFFFLTKFFKKRKLN</sequence>
<evidence type="ECO:0000256" key="3">
    <source>
        <dbReference type="ARBA" id="ARBA00022692"/>
    </source>
</evidence>
<comment type="similarity">
    <text evidence="6">Belongs to the TVP38/TMEM64 family.</text>
</comment>
<feature type="transmembrane region" description="Helical" evidence="6">
    <location>
        <begin position="44"/>
        <end position="62"/>
    </location>
</feature>
<evidence type="ECO:0000256" key="5">
    <source>
        <dbReference type="ARBA" id="ARBA00023136"/>
    </source>
</evidence>
<evidence type="ECO:0000313" key="9">
    <source>
        <dbReference type="Proteomes" id="UP000830639"/>
    </source>
</evidence>
<feature type="transmembrane region" description="Helical" evidence="6">
    <location>
        <begin position="12"/>
        <end position="32"/>
    </location>
</feature>
<dbReference type="InterPro" id="IPR015414">
    <property type="entry name" value="TMEM64"/>
</dbReference>
<protein>
    <recommendedName>
        <fullName evidence="6">TVP38/TMEM64 family membrane protein</fullName>
    </recommendedName>
</protein>
<keyword evidence="2 6" id="KW-1003">Cell membrane</keyword>
<feature type="transmembrane region" description="Helical" evidence="6">
    <location>
        <begin position="260"/>
        <end position="279"/>
    </location>
</feature>
<dbReference type="PANTHER" id="PTHR12677:SF49">
    <property type="entry name" value="TVP38_TMEM64 FAMILY MEMBRANE PROTEIN"/>
    <property type="match status" value="1"/>
</dbReference>
<keyword evidence="5 6" id="KW-0472">Membrane</keyword>
<gene>
    <name evidence="8" type="ORF">MY490_13355</name>
</gene>
<evidence type="ECO:0000256" key="4">
    <source>
        <dbReference type="ARBA" id="ARBA00022989"/>
    </source>
</evidence>
<feature type="domain" description="VTT" evidence="7">
    <location>
        <begin position="132"/>
        <end position="249"/>
    </location>
</feature>
<organism evidence="8 9">
    <name type="scientific">Gottfriedia acidiceleris</name>
    <dbReference type="NCBI Taxonomy" id="371036"/>
    <lineage>
        <taxon>Bacteria</taxon>
        <taxon>Bacillati</taxon>
        <taxon>Bacillota</taxon>
        <taxon>Bacilli</taxon>
        <taxon>Bacillales</taxon>
        <taxon>Bacillaceae</taxon>
        <taxon>Gottfriedia</taxon>
    </lineage>
</organism>
<dbReference type="Proteomes" id="UP000830639">
    <property type="component" value="Chromosome"/>
</dbReference>
<keyword evidence="9" id="KW-1185">Reference proteome</keyword>
<dbReference type="Pfam" id="PF09335">
    <property type="entry name" value="VTT_dom"/>
    <property type="match status" value="1"/>
</dbReference>
<dbReference type="RefSeq" id="WP_248266165.1">
    <property type="nucleotide sequence ID" value="NZ_CP096034.1"/>
</dbReference>
<evidence type="ECO:0000256" key="1">
    <source>
        <dbReference type="ARBA" id="ARBA00004651"/>
    </source>
</evidence>
<feature type="transmembrane region" description="Helical" evidence="6">
    <location>
        <begin position="117"/>
        <end position="141"/>
    </location>
</feature>
<comment type="caution">
    <text evidence="6">Lacks conserved residue(s) required for the propagation of feature annotation.</text>
</comment>
<evidence type="ECO:0000313" key="8">
    <source>
        <dbReference type="EMBL" id="UPM52817.1"/>
    </source>
</evidence>
<feature type="transmembrane region" description="Helical" evidence="6">
    <location>
        <begin position="148"/>
        <end position="169"/>
    </location>
</feature>
<evidence type="ECO:0000256" key="2">
    <source>
        <dbReference type="ARBA" id="ARBA00022475"/>
    </source>
</evidence>
<feature type="transmembrane region" description="Helical" evidence="6">
    <location>
        <begin position="229"/>
        <end position="248"/>
    </location>
</feature>
<feature type="transmembrane region" description="Helical" evidence="6">
    <location>
        <begin position="74"/>
        <end position="97"/>
    </location>
</feature>
<evidence type="ECO:0000259" key="7">
    <source>
        <dbReference type="Pfam" id="PF09335"/>
    </source>
</evidence>
<comment type="subcellular location">
    <subcellularLocation>
        <location evidence="1 6">Cell membrane</location>
        <topology evidence="1 6">Multi-pass membrane protein</topology>
    </subcellularLocation>
</comment>
<keyword evidence="3 6" id="KW-0812">Transmembrane</keyword>
<keyword evidence="4 6" id="KW-1133">Transmembrane helix</keyword>
<dbReference type="InterPro" id="IPR032816">
    <property type="entry name" value="VTT_dom"/>
</dbReference>
<reference evidence="8 9" key="1">
    <citation type="submission" date="2022-04" db="EMBL/GenBank/DDBJ databases">
        <title>Mechanism of arsenic methylation and mitigation arsenic toxicity by Bacillus sp. LH14 from an Arsenic-Contaminated Paddy Soil.</title>
        <authorList>
            <person name="Wang D."/>
        </authorList>
    </citation>
    <scope>NUCLEOTIDE SEQUENCE [LARGE SCALE GENOMIC DNA]</scope>
    <source>
        <strain evidence="8 9">LH14</strain>
    </source>
</reference>
<name>A0ABY4JJ97_9BACI</name>
<evidence type="ECO:0000256" key="6">
    <source>
        <dbReference type="RuleBase" id="RU366058"/>
    </source>
</evidence>
<proteinExistence type="inferred from homology"/>
<accession>A0ABY4JJ97</accession>
<feature type="transmembrane region" description="Helical" evidence="6">
    <location>
        <begin position="199"/>
        <end position="222"/>
    </location>
</feature>
<dbReference type="PANTHER" id="PTHR12677">
    <property type="entry name" value="GOLGI APPARATUS MEMBRANE PROTEIN TVP38-RELATED"/>
    <property type="match status" value="1"/>
</dbReference>
<dbReference type="EMBL" id="CP096034">
    <property type="protein sequence ID" value="UPM52817.1"/>
    <property type="molecule type" value="Genomic_DNA"/>
</dbReference>